<sequence>MEAISLGNHEFEGENNAYLLESEGQTALIDTGIHRPDIREQLVAGVESTGQSIGDIGVVVLTHHHHDHAALAGSIANEAGVPVYAHERTAPLVSRDPDALEEYDELQEHRFESWGMPAEKRDELRSFFDAIPPIEAPEDLVVIDDGDDIEIGDVTLSVTHAPGHAAGHCTFGFERDGSAEAFVGDVILPVYTPNVGGADLRLERPLERYVETLAAIVETEYDRVWPGHREVIESPAARARTIVEHHHERTDNVLSVLRTVESATPWEVSAELFGSLENIHILHGPGEAFAHLDHLARAGAVEVTNDGYRLGAEDVTAADVLPTL</sequence>
<dbReference type="Pfam" id="PF00753">
    <property type="entry name" value="Lactamase_B"/>
    <property type="match status" value="1"/>
</dbReference>
<name>A0ABD5NN29_9EURY</name>
<protein>
    <submittedName>
        <fullName evidence="2">MBL fold metallo-hydrolase</fullName>
    </submittedName>
</protein>
<dbReference type="Proteomes" id="UP001595846">
    <property type="component" value="Unassembled WGS sequence"/>
</dbReference>
<comment type="caution">
    <text evidence="2">The sequence shown here is derived from an EMBL/GenBank/DDBJ whole genome shotgun (WGS) entry which is preliminary data.</text>
</comment>
<accession>A0ABD5NN29</accession>
<dbReference type="Gene3D" id="3.60.15.10">
    <property type="entry name" value="Ribonuclease Z/Hydroxyacylglutathione hydrolase-like"/>
    <property type="match status" value="1"/>
</dbReference>
<evidence type="ECO:0000313" key="2">
    <source>
        <dbReference type="EMBL" id="MFC3958266.1"/>
    </source>
</evidence>
<dbReference type="InterPro" id="IPR050662">
    <property type="entry name" value="Sec-metab_biosynth-thioest"/>
</dbReference>
<gene>
    <name evidence="2" type="ORF">ACFOUR_07780</name>
</gene>
<dbReference type="InterPro" id="IPR036866">
    <property type="entry name" value="RibonucZ/Hydroxyglut_hydro"/>
</dbReference>
<proteinExistence type="predicted"/>
<dbReference type="SUPFAM" id="SSF56281">
    <property type="entry name" value="Metallo-hydrolase/oxidoreductase"/>
    <property type="match status" value="1"/>
</dbReference>
<dbReference type="EMBL" id="JBHSAQ010000003">
    <property type="protein sequence ID" value="MFC3958266.1"/>
    <property type="molecule type" value="Genomic_DNA"/>
</dbReference>
<dbReference type="RefSeq" id="WP_382274243.1">
    <property type="nucleotide sequence ID" value="NZ_CP101824.1"/>
</dbReference>
<evidence type="ECO:0000259" key="1">
    <source>
        <dbReference type="SMART" id="SM00849"/>
    </source>
</evidence>
<dbReference type="PANTHER" id="PTHR23131:SF4">
    <property type="entry name" value="METALLO-BETA-LACTAMASE SUPERFAMILY POTEIN"/>
    <property type="match status" value="1"/>
</dbReference>
<dbReference type="SMART" id="SM00849">
    <property type="entry name" value="Lactamase_B"/>
    <property type="match status" value="1"/>
</dbReference>
<dbReference type="InterPro" id="IPR001279">
    <property type="entry name" value="Metallo-B-lactamas"/>
</dbReference>
<dbReference type="GeneID" id="73904118"/>
<evidence type="ECO:0000313" key="3">
    <source>
        <dbReference type="Proteomes" id="UP001595846"/>
    </source>
</evidence>
<dbReference type="AlphaFoldDB" id="A0ABD5NN29"/>
<reference evidence="2 3" key="1">
    <citation type="journal article" date="2019" name="Int. J. Syst. Evol. Microbiol.">
        <title>The Global Catalogue of Microorganisms (GCM) 10K type strain sequencing project: providing services to taxonomists for standard genome sequencing and annotation.</title>
        <authorList>
            <consortium name="The Broad Institute Genomics Platform"/>
            <consortium name="The Broad Institute Genome Sequencing Center for Infectious Disease"/>
            <person name="Wu L."/>
            <person name="Ma J."/>
        </authorList>
    </citation>
    <scope>NUCLEOTIDE SEQUENCE [LARGE SCALE GENOMIC DNA]</scope>
    <source>
        <strain evidence="2 3">IBRC-M 10256</strain>
    </source>
</reference>
<feature type="domain" description="Metallo-beta-lactamase" evidence="1">
    <location>
        <begin position="14"/>
        <end position="228"/>
    </location>
</feature>
<organism evidence="2 3">
    <name type="scientific">Halovivax cerinus</name>
    <dbReference type="NCBI Taxonomy" id="1487865"/>
    <lineage>
        <taxon>Archaea</taxon>
        <taxon>Methanobacteriati</taxon>
        <taxon>Methanobacteriota</taxon>
        <taxon>Stenosarchaea group</taxon>
        <taxon>Halobacteria</taxon>
        <taxon>Halobacteriales</taxon>
        <taxon>Natrialbaceae</taxon>
        <taxon>Halovivax</taxon>
    </lineage>
</organism>
<dbReference type="PANTHER" id="PTHR23131">
    <property type="entry name" value="ENDORIBONUCLEASE LACTB2"/>
    <property type="match status" value="1"/>
</dbReference>
<keyword evidence="3" id="KW-1185">Reference proteome</keyword>